<organism evidence="2 3">
    <name type="scientific">Portunus trituberculatus</name>
    <name type="common">Swimming crab</name>
    <name type="synonym">Neptunus trituberculatus</name>
    <dbReference type="NCBI Taxonomy" id="210409"/>
    <lineage>
        <taxon>Eukaryota</taxon>
        <taxon>Metazoa</taxon>
        <taxon>Ecdysozoa</taxon>
        <taxon>Arthropoda</taxon>
        <taxon>Crustacea</taxon>
        <taxon>Multicrustacea</taxon>
        <taxon>Malacostraca</taxon>
        <taxon>Eumalacostraca</taxon>
        <taxon>Eucarida</taxon>
        <taxon>Decapoda</taxon>
        <taxon>Pleocyemata</taxon>
        <taxon>Brachyura</taxon>
        <taxon>Eubrachyura</taxon>
        <taxon>Portunoidea</taxon>
        <taxon>Portunidae</taxon>
        <taxon>Portuninae</taxon>
        <taxon>Portunus</taxon>
    </lineage>
</organism>
<evidence type="ECO:0000313" key="2">
    <source>
        <dbReference type="EMBL" id="MPC19997.1"/>
    </source>
</evidence>
<reference evidence="2 3" key="1">
    <citation type="submission" date="2019-05" db="EMBL/GenBank/DDBJ databases">
        <title>Another draft genome of Portunus trituberculatus and its Hox gene families provides insights of decapod evolution.</title>
        <authorList>
            <person name="Jeong J.-H."/>
            <person name="Song I."/>
            <person name="Kim S."/>
            <person name="Choi T."/>
            <person name="Kim D."/>
            <person name="Ryu S."/>
            <person name="Kim W."/>
        </authorList>
    </citation>
    <scope>NUCLEOTIDE SEQUENCE [LARGE SCALE GENOMIC DNA]</scope>
    <source>
        <tissue evidence="2">Muscle</tissue>
    </source>
</reference>
<feature type="compositionally biased region" description="Basic and acidic residues" evidence="1">
    <location>
        <begin position="95"/>
        <end position="109"/>
    </location>
</feature>
<dbReference type="Proteomes" id="UP000324222">
    <property type="component" value="Unassembled WGS sequence"/>
</dbReference>
<gene>
    <name evidence="2" type="ORF">E2C01_012927</name>
</gene>
<dbReference type="AlphaFoldDB" id="A0A5B7DFK6"/>
<feature type="region of interest" description="Disordered" evidence="1">
    <location>
        <begin position="90"/>
        <end position="119"/>
    </location>
</feature>
<comment type="caution">
    <text evidence="2">The sequence shown here is derived from an EMBL/GenBank/DDBJ whole genome shotgun (WGS) entry which is preliminary data.</text>
</comment>
<accession>A0A5B7DFK6</accession>
<protein>
    <submittedName>
        <fullName evidence="2">Uncharacterized protein</fullName>
    </submittedName>
</protein>
<sequence length="131" mass="14449">MVDAGSRRFSLASVIRVGKPHLVPWHPMGLHGRTPEQSRIGIVARGSPAPRASTPVSGCGLFFTGRGCRLNPNQLGQPWGGTLVSLRIKTQAAQERTEREVTWRGRLPDPRAPPYPLHHRLLSTPTYKLSE</sequence>
<dbReference type="EMBL" id="VSRR010000824">
    <property type="protein sequence ID" value="MPC19997.1"/>
    <property type="molecule type" value="Genomic_DNA"/>
</dbReference>
<name>A0A5B7DFK6_PORTR</name>
<evidence type="ECO:0000313" key="3">
    <source>
        <dbReference type="Proteomes" id="UP000324222"/>
    </source>
</evidence>
<evidence type="ECO:0000256" key="1">
    <source>
        <dbReference type="SAM" id="MobiDB-lite"/>
    </source>
</evidence>
<keyword evidence="3" id="KW-1185">Reference proteome</keyword>
<proteinExistence type="predicted"/>